<name>A0A150XRJ8_9BACT</name>
<evidence type="ECO:0000313" key="2">
    <source>
        <dbReference type="Proteomes" id="UP000075663"/>
    </source>
</evidence>
<reference evidence="1 2" key="1">
    <citation type="submission" date="2016-01" db="EMBL/GenBank/DDBJ databases">
        <title>Genome sequencing of Roseivirga seohaensis SW-152.</title>
        <authorList>
            <person name="Selvaratnam C."/>
            <person name="Thevarajoo S."/>
            <person name="Goh K.M."/>
            <person name="Ee R."/>
            <person name="Chan K.-G."/>
            <person name="Chong C.S."/>
        </authorList>
    </citation>
    <scope>NUCLEOTIDE SEQUENCE [LARGE SCALE GENOMIC DNA]</scope>
    <source>
        <strain evidence="1 2">SW-152</strain>
    </source>
</reference>
<dbReference type="AlphaFoldDB" id="A0A150XRJ8"/>
<dbReference type="RefSeq" id="WP_062302057.1">
    <property type="nucleotide sequence ID" value="NZ_LRPB01000045.1"/>
</dbReference>
<evidence type="ECO:0000313" key="1">
    <source>
        <dbReference type="EMBL" id="KYG81212.1"/>
    </source>
</evidence>
<dbReference type="Proteomes" id="UP000075663">
    <property type="component" value="Unassembled WGS sequence"/>
</dbReference>
<protein>
    <recommendedName>
        <fullName evidence="3">TraB family protein</fullName>
    </recommendedName>
</protein>
<sequence>MSSKVIVLGTMHVSEGECNASSLLQIVHEISPNTIYFEASEIKYPQMLKAVDYFNTPEIQVLRKIEKESAIGIKPVDLDDDPFDGRLEAMLELFPRHVPDYEYASLIQRNEAIRLGFGFLNSSDNDKINSDKAAMERIFIDKVQDKFIKKTYSEWLEWNDLRENIWISKIHEHILKMRADKTMLIIGSAHRIRLKEKVSKLKFLDQSIPDWEFNYFG</sequence>
<proteinExistence type="predicted"/>
<gene>
    <name evidence="1" type="ORF">AWW67_07590</name>
</gene>
<accession>A0A150XRJ8</accession>
<organism evidence="1 2">
    <name type="scientific">Roseivirga seohaensis</name>
    <dbReference type="NCBI Taxonomy" id="1914963"/>
    <lineage>
        <taxon>Bacteria</taxon>
        <taxon>Pseudomonadati</taxon>
        <taxon>Bacteroidota</taxon>
        <taxon>Cytophagia</taxon>
        <taxon>Cytophagales</taxon>
        <taxon>Roseivirgaceae</taxon>
        <taxon>Roseivirga</taxon>
    </lineage>
</organism>
<dbReference type="EMBL" id="LRPB01000045">
    <property type="protein sequence ID" value="KYG81212.1"/>
    <property type="molecule type" value="Genomic_DNA"/>
</dbReference>
<comment type="caution">
    <text evidence="1">The sequence shown here is derived from an EMBL/GenBank/DDBJ whole genome shotgun (WGS) entry which is preliminary data.</text>
</comment>
<evidence type="ECO:0008006" key="3">
    <source>
        <dbReference type="Google" id="ProtNLM"/>
    </source>
</evidence>